<dbReference type="GO" id="GO:0016579">
    <property type="term" value="P:protein deubiquitination"/>
    <property type="evidence" value="ECO:0007669"/>
    <property type="project" value="TreeGrafter"/>
</dbReference>
<feature type="domain" description="OTU" evidence="3">
    <location>
        <begin position="109"/>
        <end position="233"/>
    </location>
</feature>
<dbReference type="PROSITE" id="PS50802">
    <property type="entry name" value="OTU"/>
    <property type="match status" value="1"/>
</dbReference>
<dbReference type="PANTHER" id="PTHR12419">
    <property type="entry name" value="OTU DOMAIN CONTAINING PROTEIN"/>
    <property type="match status" value="1"/>
</dbReference>
<reference evidence="4" key="2">
    <citation type="submission" date="2020-08" db="EMBL/GenBank/DDBJ databases">
        <title>Plant Genome Project.</title>
        <authorList>
            <person name="Zhang R.-G."/>
        </authorList>
    </citation>
    <scope>NUCLEOTIDE SEQUENCE</scope>
    <source>
        <strain evidence="4">Huo1</strain>
        <tissue evidence="4">Leaf</tissue>
    </source>
</reference>
<accession>A0A8X8Z7Z3</accession>
<feature type="region of interest" description="Disordered" evidence="2">
    <location>
        <begin position="248"/>
        <end position="267"/>
    </location>
</feature>
<comment type="similarity">
    <text evidence="1">Belongs to the peptidase C85 family.</text>
</comment>
<reference evidence="4" key="1">
    <citation type="submission" date="2018-01" db="EMBL/GenBank/DDBJ databases">
        <authorList>
            <person name="Mao J.F."/>
        </authorList>
    </citation>
    <scope>NUCLEOTIDE SEQUENCE</scope>
    <source>
        <strain evidence="4">Huo1</strain>
        <tissue evidence="4">Leaf</tissue>
    </source>
</reference>
<dbReference type="AlphaFoldDB" id="A0A8X8Z7Z3"/>
<keyword evidence="5" id="KW-1185">Reference proteome</keyword>
<feature type="region of interest" description="Disordered" evidence="2">
    <location>
        <begin position="70"/>
        <end position="97"/>
    </location>
</feature>
<evidence type="ECO:0000256" key="1">
    <source>
        <dbReference type="ARBA" id="ARBA00010407"/>
    </source>
</evidence>
<gene>
    <name evidence="4" type="ORF">SASPL_145256</name>
</gene>
<dbReference type="InterPro" id="IPR003323">
    <property type="entry name" value="OTU_dom"/>
</dbReference>
<name>A0A8X8Z7Z3_SALSN</name>
<dbReference type="Gene3D" id="3.90.70.80">
    <property type="match status" value="1"/>
</dbReference>
<evidence type="ECO:0000256" key="2">
    <source>
        <dbReference type="SAM" id="MobiDB-lite"/>
    </source>
</evidence>
<proteinExistence type="inferred from homology"/>
<dbReference type="Pfam" id="PF02338">
    <property type="entry name" value="OTU"/>
    <property type="match status" value="1"/>
</dbReference>
<dbReference type="EMBL" id="PNBA02000017">
    <property type="protein sequence ID" value="KAG6394667.1"/>
    <property type="molecule type" value="Genomic_DNA"/>
</dbReference>
<feature type="region of interest" description="Disordered" evidence="2">
    <location>
        <begin position="427"/>
        <end position="473"/>
    </location>
</feature>
<feature type="compositionally biased region" description="Basic residues" evidence="2">
    <location>
        <begin position="70"/>
        <end position="91"/>
    </location>
</feature>
<comment type="caution">
    <text evidence="4">The sequence shown here is derived from an EMBL/GenBank/DDBJ whole genome shotgun (WGS) entry which is preliminary data.</text>
</comment>
<evidence type="ECO:0000313" key="4">
    <source>
        <dbReference type="EMBL" id="KAG6394667.1"/>
    </source>
</evidence>
<organism evidence="4">
    <name type="scientific">Salvia splendens</name>
    <name type="common">Scarlet sage</name>
    <dbReference type="NCBI Taxonomy" id="180675"/>
    <lineage>
        <taxon>Eukaryota</taxon>
        <taxon>Viridiplantae</taxon>
        <taxon>Streptophyta</taxon>
        <taxon>Embryophyta</taxon>
        <taxon>Tracheophyta</taxon>
        <taxon>Spermatophyta</taxon>
        <taxon>Magnoliopsida</taxon>
        <taxon>eudicotyledons</taxon>
        <taxon>Gunneridae</taxon>
        <taxon>Pentapetalae</taxon>
        <taxon>asterids</taxon>
        <taxon>lamiids</taxon>
        <taxon>Lamiales</taxon>
        <taxon>Lamiaceae</taxon>
        <taxon>Nepetoideae</taxon>
        <taxon>Mentheae</taxon>
        <taxon>Salviinae</taxon>
        <taxon>Salvia</taxon>
        <taxon>Salvia subgen. Calosphace</taxon>
        <taxon>core Calosphace</taxon>
    </lineage>
</organism>
<dbReference type="CDD" id="cd22771">
    <property type="entry name" value="OTU_plant_OTU7-like"/>
    <property type="match status" value="1"/>
</dbReference>
<dbReference type="InterPro" id="IPR038765">
    <property type="entry name" value="Papain-like_cys_pep_sf"/>
</dbReference>
<dbReference type="PANTHER" id="PTHR12419:SF7">
    <property type="entry name" value="OTU DOMAIN-CONTAINING PROTEIN 3"/>
    <property type="match status" value="1"/>
</dbReference>
<protein>
    <recommendedName>
        <fullName evidence="3">OTU domain-containing protein</fullName>
    </recommendedName>
</protein>
<evidence type="ECO:0000259" key="3">
    <source>
        <dbReference type="PROSITE" id="PS50802"/>
    </source>
</evidence>
<sequence length="473" mass="53330">MYFELIISNNLVNCNYYHDILNKIKKITDHAELKNIRRRYQPQAIPVGKWQTPNFKIVSWRRGTAIYMAKAKHQKPKPRKPAKQTHSKNRGGKQNDVSELREQLDVLNLKIIQVTADGNCFFRALADQLEGDEDQHEKYRGMVVEFIKENRETFEPFVEDEIPFDDYCQSMGEDGTWAGNMELQAASLVTHSNICIHRNMSPRWYIQNFGNHDAPMIHLSYHDGEHYNSVRTKDDTCSGPARPIVIKGDADLSAKSNQPKTAARKSTEECGMNAICEGSIKMVMAGSGCEDARKVEQALQQAGGDVDAAIEVLVAEEGSSDHIAVEAESSPLIETPNGNGFPEEHQAEKNHHKLLVQDTTIELELSGNDAETNNKKELQPDEKHHFIAAENPEEQGLPVWIKKEVQVLLRYSFWEIIRQISSYCVTSKSDDSHFSNQTVDYGKSRKDRKQGRKGGTILVHSDGGPPDMGALCI</sequence>
<dbReference type="InterPro" id="IPR050704">
    <property type="entry name" value="Peptidase_C85-like"/>
</dbReference>
<evidence type="ECO:0000313" key="5">
    <source>
        <dbReference type="Proteomes" id="UP000298416"/>
    </source>
</evidence>
<dbReference type="Proteomes" id="UP000298416">
    <property type="component" value="Unassembled WGS sequence"/>
</dbReference>
<dbReference type="FunFam" id="3.90.70.80:FF:000009">
    <property type="entry name" value="OTU domain-containing protein 3"/>
    <property type="match status" value="1"/>
</dbReference>
<dbReference type="GO" id="GO:0004843">
    <property type="term" value="F:cysteine-type deubiquitinase activity"/>
    <property type="evidence" value="ECO:0007669"/>
    <property type="project" value="TreeGrafter"/>
</dbReference>
<dbReference type="SUPFAM" id="SSF54001">
    <property type="entry name" value="Cysteine proteinases"/>
    <property type="match status" value="1"/>
</dbReference>